<dbReference type="PANTHER" id="PTHR38848">
    <property type="entry name" value="G-PROTEIN COUPLED RECEPTORS FAMILY 3 PROFILE DOMAIN-CONTAINING PROTEIN"/>
    <property type="match status" value="1"/>
</dbReference>
<gene>
    <name evidence="2" type="ORF">E8E13_000933</name>
</gene>
<dbReference type="Proteomes" id="UP000801428">
    <property type="component" value="Unassembled WGS sequence"/>
</dbReference>
<comment type="caution">
    <text evidence="2">The sequence shown here is derived from an EMBL/GenBank/DDBJ whole genome shotgun (WGS) entry which is preliminary data.</text>
</comment>
<dbReference type="OrthoDB" id="3210850at2759"/>
<dbReference type="EMBL" id="SWKU01000007">
    <property type="protein sequence ID" value="KAF3004759.1"/>
    <property type="molecule type" value="Genomic_DNA"/>
</dbReference>
<evidence type="ECO:0000313" key="3">
    <source>
        <dbReference type="Proteomes" id="UP000801428"/>
    </source>
</evidence>
<protein>
    <submittedName>
        <fullName evidence="2">Uncharacterized protein</fullName>
    </submittedName>
</protein>
<name>A0A9P4TG93_CURKU</name>
<feature type="transmembrane region" description="Helical" evidence="1">
    <location>
        <begin position="166"/>
        <end position="186"/>
    </location>
</feature>
<feature type="transmembrane region" description="Helical" evidence="1">
    <location>
        <begin position="12"/>
        <end position="34"/>
    </location>
</feature>
<proteinExistence type="predicted"/>
<keyword evidence="1" id="KW-1133">Transmembrane helix</keyword>
<organism evidence="2 3">
    <name type="scientific">Curvularia kusanoi</name>
    <name type="common">Cochliobolus kusanoi</name>
    <dbReference type="NCBI Taxonomy" id="90978"/>
    <lineage>
        <taxon>Eukaryota</taxon>
        <taxon>Fungi</taxon>
        <taxon>Dikarya</taxon>
        <taxon>Ascomycota</taxon>
        <taxon>Pezizomycotina</taxon>
        <taxon>Dothideomycetes</taxon>
        <taxon>Pleosporomycetidae</taxon>
        <taxon>Pleosporales</taxon>
        <taxon>Pleosporineae</taxon>
        <taxon>Pleosporaceae</taxon>
        <taxon>Curvularia</taxon>
    </lineage>
</organism>
<sequence length="214" mass="24708">MAEDYVPAVVPVAGKVVSIVLQILTFGVLCVYFTRRTSWFKHWPNLPLAIWLVLLIYFDSAVFVFATSILFHGVDINSSRSICEGGILVCLLCYMTTKILTYYFLVERAYIVRGSREPRLKTKLWLFNCLFMMLPYTIFVVMNLIWRFSYINDKGICIIGMQKKAMLPLIVFEVIVNVYLTMLFVLPMRGNYSILTPTFIALHTDISRTLLLET</sequence>
<feature type="transmembrane region" description="Helical" evidence="1">
    <location>
        <begin position="86"/>
        <end position="105"/>
    </location>
</feature>
<keyword evidence="3" id="KW-1185">Reference proteome</keyword>
<evidence type="ECO:0000313" key="2">
    <source>
        <dbReference type="EMBL" id="KAF3004759.1"/>
    </source>
</evidence>
<reference evidence="2" key="1">
    <citation type="submission" date="2019-04" db="EMBL/GenBank/DDBJ databases">
        <title>Sequencing of skin fungus with MAO and IRED activity.</title>
        <authorList>
            <person name="Marsaioli A.J."/>
            <person name="Bonatto J.M.C."/>
            <person name="Reis Junior O."/>
        </authorList>
    </citation>
    <scope>NUCLEOTIDE SEQUENCE</scope>
    <source>
        <strain evidence="2">30M1</strain>
    </source>
</reference>
<dbReference type="AlphaFoldDB" id="A0A9P4TG93"/>
<dbReference type="PANTHER" id="PTHR38848:SF3">
    <property type="entry name" value="G-PROTEIN COUPLED RECEPTORS FAMILY 3 PROFILE DOMAIN-CONTAINING PROTEIN"/>
    <property type="match status" value="1"/>
</dbReference>
<feature type="transmembrane region" description="Helical" evidence="1">
    <location>
        <begin position="125"/>
        <end position="146"/>
    </location>
</feature>
<evidence type="ECO:0000256" key="1">
    <source>
        <dbReference type="SAM" id="Phobius"/>
    </source>
</evidence>
<keyword evidence="1" id="KW-0812">Transmembrane</keyword>
<feature type="transmembrane region" description="Helical" evidence="1">
    <location>
        <begin position="46"/>
        <end position="74"/>
    </location>
</feature>
<accession>A0A9P4TG93</accession>
<keyword evidence="1" id="KW-0472">Membrane</keyword>